<keyword evidence="4" id="KW-1185">Reference proteome</keyword>
<dbReference type="Gene3D" id="3.50.50.60">
    <property type="entry name" value="FAD/NAD(P)-binding domain"/>
    <property type="match status" value="1"/>
</dbReference>
<dbReference type="PANTHER" id="PTHR13847:SF289">
    <property type="entry name" value="GLYCINE OXIDASE"/>
    <property type="match status" value="1"/>
</dbReference>
<dbReference type="Proteomes" id="UP000317648">
    <property type="component" value="Chromosome"/>
</dbReference>
<gene>
    <name evidence="3" type="primary">dadA_1</name>
    <name evidence="3" type="ORF">Pla8534_37830</name>
</gene>
<sequence>MNPESSSKQALVVGSGIIGIACAHYLSRAGIRVTVIDRGRIAGACSSGNCGYICPSHVLPLTEPAALRAAIRSLCNPRAPFRVKATLRPALWNWMWQFARRCNRRQMLSAGLHLKAILDSSASEYRQLMATENLACEWRENGLLYVLKTRHGMSEFAETDRLLTEHFDTTAQRIQGADLPDLDPALRSGLAGGYHYRGDASVRPDLLNSEWSRRLQEQGVRFIEKCELLHFEKEAGRITRLQTSQGPMEADFVIVATGAWSPHLGGELNCRIPIQPGKGYSITTLRPDPCPRYPMLFPEHKVGVSPFEQGCRLGSIMEFCGYDTSLPPRRLQQLRDSAANYLKVPLPDEVQQAWYGWRPMTWDSLPIIGAAPGLANTFLATGHNMLGLSMATATGKLIAELVRGEPAHIDISAFSPARFQSSQRTS</sequence>
<reference evidence="3 4" key="1">
    <citation type="submission" date="2019-02" db="EMBL/GenBank/DDBJ databases">
        <title>Deep-cultivation of Planctomycetes and their phenomic and genomic characterization uncovers novel biology.</title>
        <authorList>
            <person name="Wiegand S."/>
            <person name="Jogler M."/>
            <person name="Boedeker C."/>
            <person name="Pinto D."/>
            <person name="Vollmers J."/>
            <person name="Rivas-Marin E."/>
            <person name="Kohn T."/>
            <person name="Peeters S.H."/>
            <person name="Heuer A."/>
            <person name="Rast P."/>
            <person name="Oberbeckmann S."/>
            <person name="Bunk B."/>
            <person name="Jeske O."/>
            <person name="Meyerdierks A."/>
            <person name="Storesund J.E."/>
            <person name="Kallscheuer N."/>
            <person name="Luecker S."/>
            <person name="Lage O.M."/>
            <person name="Pohl T."/>
            <person name="Merkel B.J."/>
            <person name="Hornburger P."/>
            <person name="Mueller R.-W."/>
            <person name="Bruemmer F."/>
            <person name="Labrenz M."/>
            <person name="Spormann A.M."/>
            <person name="Op den Camp H."/>
            <person name="Overmann J."/>
            <person name="Amann R."/>
            <person name="Jetten M.S.M."/>
            <person name="Mascher T."/>
            <person name="Medema M.H."/>
            <person name="Devos D.P."/>
            <person name="Kaster A.-K."/>
            <person name="Ovreas L."/>
            <person name="Rohde M."/>
            <person name="Galperin M.Y."/>
            <person name="Jogler C."/>
        </authorList>
    </citation>
    <scope>NUCLEOTIDE SEQUENCE [LARGE SCALE GENOMIC DNA]</scope>
    <source>
        <strain evidence="3 4">Pla85_3_4</strain>
    </source>
</reference>
<dbReference type="GO" id="GO:0016491">
    <property type="term" value="F:oxidoreductase activity"/>
    <property type="evidence" value="ECO:0007669"/>
    <property type="project" value="UniProtKB-KW"/>
</dbReference>
<name>A0A518DVV4_9BACT</name>
<dbReference type="EC" id="1.4.99.6" evidence="3"/>
<accession>A0A518DVV4</accession>
<evidence type="ECO:0000259" key="2">
    <source>
        <dbReference type="Pfam" id="PF01266"/>
    </source>
</evidence>
<feature type="domain" description="FAD dependent oxidoreductase" evidence="2">
    <location>
        <begin position="11"/>
        <end position="401"/>
    </location>
</feature>
<dbReference type="AlphaFoldDB" id="A0A518DVV4"/>
<dbReference type="SUPFAM" id="SSF51905">
    <property type="entry name" value="FAD/NAD(P)-binding domain"/>
    <property type="match status" value="1"/>
</dbReference>
<evidence type="ECO:0000313" key="3">
    <source>
        <dbReference type="EMBL" id="QDU95964.1"/>
    </source>
</evidence>
<dbReference type="InterPro" id="IPR006076">
    <property type="entry name" value="FAD-dep_OxRdtase"/>
</dbReference>
<dbReference type="Gene3D" id="3.30.9.10">
    <property type="entry name" value="D-Amino Acid Oxidase, subunit A, domain 2"/>
    <property type="match status" value="1"/>
</dbReference>
<keyword evidence="1 3" id="KW-0560">Oxidoreductase</keyword>
<dbReference type="OrthoDB" id="9794226at2"/>
<dbReference type="PANTHER" id="PTHR13847">
    <property type="entry name" value="SARCOSINE DEHYDROGENASE-RELATED"/>
    <property type="match status" value="1"/>
</dbReference>
<dbReference type="EMBL" id="CP036433">
    <property type="protein sequence ID" value="QDU95964.1"/>
    <property type="molecule type" value="Genomic_DNA"/>
</dbReference>
<dbReference type="RefSeq" id="WP_145054642.1">
    <property type="nucleotide sequence ID" value="NZ_CP036433.1"/>
</dbReference>
<proteinExistence type="predicted"/>
<evidence type="ECO:0000256" key="1">
    <source>
        <dbReference type="ARBA" id="ARBA00023002"/>
    </source>
</evidence>
<dbReference type="SUPFAM" id="SSF54373">
    <property type="entry name" value="FAD-linked reductases, C-terminal domain"/>
    <property type="match status" value="1"/>
</dbReference>
<dbReference type="GO" id="GO:0005737">
    <property type="term" value="C:cytoplasm"/>
    <property type="evidence" value="ECO:0007669"/>
    <property type="project" value="TreeGrafter"/>
</dbReference>
<evidence type="ECO:0000313" key="4">
    <source>
        <dbReference type="Proteomes" id="UP000317648"/>
    </source>
</evidence>
<protein>
    <submittedName>
        <fullName evidence="3">D-amino acid dehydrogenase small subunit</fullName>
        <ecNumber evidence="3">1.4.99.6</ecNumber>
    </submittedName>
</protein>
<dbReference type="KEGG" id="lcre:Pla8534_37830"/>
<dbReference type="InterPro" id="IPR036188">
    <property type="entry name" value="FAD/NAD-bd_sf"/>
</dbReference>
<dbReference type="Pfam" id="PF01266">
    <property type="entry name" value="DAO"/>
    <property type="match status" value="1"/>
</dbReference>
<organism evidence="3 4">
    <name type="scientific">Lignipirellula cremea</name>
    <dbReference type="NCBI Taxonomy" id="2528010"/>
    <lineage>
        <taxon>Bacteria</taxon>
        <taxon>Pseudomonadati</taxon>
        <taxon>Planctomycetota</taxon>
        <taxon>Planctomycetia</taxon>
        <taxon>Pirellulales</taxon>
        <taxon>Pirellulaceae</taxon>
        <taxon>Lignipirellula</taxon>
    </lineage>
</organism>